<dbReference type="PIRSF" id="PIRSF002741">
    <property type="entry name" value="MppA"/>
    <property type="match status" value="1"/>
</dbReference>
<comment type="similarity">
    <text evidence="1">Belongs to the bacterial solute-binding protein 5 family.</text>
</comment>
<accession>A0ABU1IZE6</accession>
<dbReference type="RefSeq" id="WP_188776738.1">
    <property type="nucleotide sequence ID" value="NZ_BMMB01000007.1"/>
</dbReference>
<evidence type="ECO:0000313" key="5">
    <source>
        <dbReference type="EMBL" id="MDR6244618.1"/>
    </source>
</evidence>
<dbReference type="Gene3D" id="3.90.76.10">
    <property type="entry name" value="Dipeptide-binding Protein, Domain 1"/>
    <property type="match status" value="1"/>
</dbReference>
<organism evidence="5 6">
    <name type="scientific">Paenibacillus hunanensis</name>
    <dbReference type="NCBI Taxonomy" id="539262"/>
    <lineage>
        <taxon>Bacteria</taxon>
        <taxon>Bacillati</taxon>
        <taxon>Bacillota</taxon>
        <taxon>Bacilli</taxon>
        <taxon>Bacillales</taxon>
        <taxon>Paenibacillaceae</taxon>
        <taxon>Paenibacillus</taxon>
    </lineage>
</organism>
<dbReference type="Gene3D" id="3.10.105.10">
    <property type="entry name" value="Dipeptide-binding Protein, Domain 3"/>
    <property type="match status" value="1"/>
</dbReference>
<dbReference type="PANTHER" id="PTHR30290">
    <property type="entry name" value="PERIPLASMIC BINDING COMPONENT OF ABC TRANSPORTER"/>
    <property type="match status" value="1"/>
</dbReference>
<keyword evidence="2" id="KW-0813">Transport</keyword>
<dbReference type="InterPro" id="IPR030678">
    <property type="entry name" value="Peptide/Ni-bd"/>
</dbReference>
<proteinExistence type="inferred from homology"/>
<evidence type="ECO:0000256" key="1">
    <source>
        <dbReference type="ARBA" id="ARBA00005695"/>
    </source>
</evidence>
<dbReference type="PROSITE" id="PS51257">
    <property type="entry name" value="PROKAR_LIPOPROTEIN"/>
    <property type="match status" value="1"/>
</dbReference>
<reference evidence="5 6" key="1">
    <citation type="submission" date="2023-07" db="EMBL/GenBank/DDBJ databases">
        <title>Genomic Encyclopedia of Type Strains, Phase IV (KMG-IV): sequencing the most valuable type-strain genomes for metagenomic binning, comparative biology and taxonomic classification.</title>
        <authorList>
            <person name="Goeker M."/>
        </authorList>
    </citation>
    <scope>NUCLEOTIDE SEQUENCE [LARGE SCALE GENOMIC DNA]</scope>
    <source>
        <strain evidence="5 6">DSM 22170</strain>
    </source>
</reference>
<dbReference type="Proteomes" id="UP001185028">
    <property type="component" value="Unassembled WGS sequence"/>
</dbReference>
<dbReference type="EMBL" id="JAVDQH010000009">
    <property type="protein sequence ID" value="MDR6244618.1"/>
    <property type="molecule type" value="Genomic_DNA"/>
</dbReference>
<dbReference type="Pfam" id="PF00496">
    <property type="entry name" value="SBP_bac_5"/>
    <property type="match status" value="1"/>
</dbReference>
<dbReference type="PANTHER" id="PTHR30290:SF9">
    <property type="entry name" value="OLIGOPEPTIDE-BINDING PROTEIN APPA"/>
    <property type="match status" value="1"/>
</dbReference>
<evidence type="ECO:0000256" key="3">
    <source>
        <dbReference type="ARBA" id="ARBA00022729"/>
    </source>
</evidence>
<keyword evidence="3" id="KW-0732">Signal</keyword>
<dbReference type="InterPro" id="IPR000914">
    <property type="entry name" value="SBP_5_dom"/>
</dbReference>
<dbReference type="InterPro" id="IPR039424">
    <property type="entry name" value="SBP_5"/>
</dbReference>
<sequence>MRHSVPKRVPYYTRSSLWISLLAIVLILSGCGSSAGTGTESVQAANGGTGGTLTYALATTPDTLDPQRSGWAVSVRVFGNIYDNLVVQDQDGKIKPWLAKSWTTSTDGLSYTFKLRKDVTFHDGTPFNAEAVKFNLDRIINPATKAANALALIQPYQSSNVIDEYTIKVNLSRPSEAFLANLSQSMLGIISPTAAKKYGEQFGQHPVGTGPFEFVSWEDNASIKLKRNDHYAWGPETVDNTKAPQLDGITFSIIPEEATRVGSVQSKQVLAAETVPPQNILGLQNSPDQQLLQTDTPGLPYTLFINQRNAPWNELKARQALQSAIDVGAIVKTLYLGTYKQAWSALTPSILGYDASLENKIQPNVERANQLLDELGWTRGADGIRVKDGKRLVLRYVDSSPNREKRNDIAAMVQQQLKAVGIEVQVNITKDIATVVFQNKAYDLYGNSQVNADPNALSSFYHTPAAGARETLTGYSDPQLDTWLEEGAVTKDSSKREQIYRQIQERISDQALIIPVYIFPYTVVASKSVHGLHFNYLGYPVFNDVTLTGTGG</sequence>
<evidence type="ECO:0000259" key="4">
    <source>
        <dbReference type="Pfam" id="PF00496"/>
    </source>
</evidence>
<evidence type="ECO:0000256" key="2">
    <source>
        <dbReference type="ARBA" id="ARBA00022448"/>
    </source>
</evidence>
<gene>
    <name evidence="5" type="ORF">JOC58_002515</name>
</gene>
<keyword evidence="6" id="KW-1185">Reference proteome</keyword>
<feature type="domain" description="Solute-binding protein family 5" evidence="4">
    <location>
        <begin position="93"/>
        <end position="462"/>
    </location>
</feature>
<comment type="caution">
    <text evidence="5">The sequence shown here is derived from an EMBL/GenBank/DDBJ whole genome shotgun (WGS) entry which is preliminary data.</text>
</comment>
<protein>
    <submittedName>
        <fullName evidence="5">Peptide/nickel transport system substrate-binding protein</fullName>
    </submittedName>
</protein>
<dbReference type="Gene3D" id="3.40.190.10">
    <property type="entry name" value="Periplasmic binding protein-like II"/>
    <property type="match status" value="1"/>
</dbReference>
<evidence type="ECO:0000313" key="6">
    <source>
        <dbReference type="Proteomes" id="UP001185028"/>
    </source>
</evidence>
<dbReference type="CDD" id="cd08492">
    <property type="entry name" value="PBP2_NikA_DppA_OppA_like_15"/>
    <property type="match status" value="1"/>
</dbReference>
<dbReference type="SUPFAM" id="SSF53850">
    <property type="entry name" value="Periplasmic binding protein-like II"/>
    <property type="match status" value="1"/>
</dbReference>
<name>A0ABU1IZE6_9BACL</name>